<comment type="caution">
    <text evidence="11">The sequence shown here is derived from an EMBL/GenBank/DDBJ whole genome shotgun (WGS) entry which is preliminary data.</text>
</comment>
<dbReference type="SMART" id="SM00282">
    <property type="entry name" value="LamG"/>
    <property type="match status" value="1"/>
</dbReference>
<dbReference type="SMART" id="SM00181">
    <property type="entry name" value="EGF"/>
    <property type="match status" value="1"/>
</dbReference>
<evidence type="ECO:0000256" key="5">
    <source>
        <dbReference type="ARBA" id="ARBA00023157"/>
    </source>
</evidence>
<dbReference type="PROSITE" id="PS01186">
    <property type="entry name" value="EGF_2"/>
    <property type="match status" value="1"/>
</dbReference>
<dbReference type="PROSITE" id="PS00022">
    <property type="entry name" value="EGF_1"/>
    <property type="match status" value="1"/>
</dbReference>
<dbReference type="GO" id="GO:0048589">
    <property type="term" value="P:developmental growth"/>
    <property type="evidence" value="ECO:0007669"/>
    <property type="project" value="UniProtKB-ARBA"/>
</dbReference>
<dbReference type="GO" id="GO:0048513">
    <property type="term" value="P:animal organ development"/>
    <property type="evidence" value="ECO:0007669"/>
    <property type="project" value="UniProtKB-ARBA"/>
</dbReference>
<evidence type="ECO:0000259" key="9">
    <source>
        <dbReference type="PROSITE" id="PS50025"/>
    </source>
</evidence>
<keyword evidence="5 7" id="KW-1015">Disulfide bond</keyword>
<dbReference type="InterPro" id="IPR001791">
    <property type="entry name" value="Laminin_G"/>
</dbReference>
<dbReference type="CDD" id="cd00110">
    <property type="entry name" value="LamG"/>
    <property type="match status" value="1"/>
</dbReference>
<gene>
    <name evidence="11" type="ORF">R5R35_011286</name>
</gene>
<dbReference type="Pfam" id="PF00054">
    <property type="entry name" value="Laminin_G_1"/>
    <property type="match status" value="1"/>
</dbReference>
<feature type="domain" description="EGF-like" evidence="10">
    <location>
        <begin position="216"/>
        <end position="253"/>
    </location>
</feature>
<evidence type="ECO:0000256" key="1">
    <source>
        <dbReference type="ARBA" id="ARBA00022536"/>
    </source>
</evidence>
<dbReference type="AlphaFoldDB" id="A0AAN9VNE4"/>
<evidence type="ECO:0000313" key="11">
    <source>
        <dbReference type="EMBL" id="KAK7794524.1"/>
    </source>
</evidence>
<reference evidence="11 12" key="1">
    <citation type="submission" date="2024-03" db="EMBL/GenBank/DDBJ databases">
        <title>The genome assembly and annotation of the cricket Gryllus longicercus Weissman &amp; Gray.</title>
        <authorList>
            <person name="Szrajer S."/>
            <person name="Gray D."/>
            <person name="Ylla G."/>
        </authorList>
    </citation>
    <scope>NUCLEOTIDE SEQUENCE [LARGE SCALE GENOMIC DNA]</scope>
    <source>
        <strain evidence="11">DAG 2021-001</strain>
        <tissue evidence="11">Whole body minus gut</tissue>
    </source>
</reference>
<dbReference type="InterPro" id="IPR001881">
    <property type="entry name" value="EGF-like_Ca-bd_dom"/>
</dbReference>
<dbReference type="InterPro" id="IPR006207">
    <property type="entry name" value="Cys_knot_C"/>
</dbReference>
<evidence type="ECO:0000256" key="3">
    <source>
        <dbReference type="ARBA" id="ARBA00022737"/>
    </source>
</evidence>
<proteinExistence type="predicted"/>
<dbReference type="GO" id="GO:0022008">
    <property type="term" value="P:neurogenesis"/>
    <property type="evidence" value="ECO:0007669"/>
    <property type="project" value="UniProtKB-ARBA"/>
</dbReference>
<dbReference type="PROSITE" id="PS50026">
    <property type="entry name" value="EGF_3"/>
    <property type="match status" value="1"/>
</dbReference>
<evidence type="ECO:0000313" key="12">
    <source>
        <dbReference type="Proteomes" id="UP001378592"/>
    </source>
</evidence>
<dbReference type="EMBL" id="JAZDUA010000331">
    <property type="protein sequence ID" value="KAK7794524.1"/>
    <property type="molecule type" value="Genomic_DNA"/>
</dbReference>
<dbReference type="FunFam" id="2.60.120.200:FF:000134">
    <property type="entry name" value="Slit 2"/>
    <property type="match status" value="1"/>
</dbReference>
<evidence type="ECO:0000256" key="2">
    <source>
        <dbReference type="ARBA" id="ARBA00022729"/>
    </source>
</evidence>
<evidence type="ECO:0000256" key="7">
    <source>
        <dbReference type="PROSITE-ProRule" id="PRU00076"/>
    </source>
</evidence>
<dbReference type="SUPFAM" id="SSF49899">
    <property type="entry name" value="Concanavalin A-like lectins/glucanases"/>
    <property type="match status" value="1"/>
</dbReference>
<dbReference type="FunFam" id="2.10.25.10:FF:000508">
    <property type="entry name" value="Eyes shut homolog"/>
    <property type="match status" value="1"/>
</dbReference>
<dbReference type="InterPro" id="IPR013320">
    <property type="entry name" value="ConA-like_dom_sf"/>
</dbReference>
<dbReference type="Gene3D" id="2.10.25.10">
    <property type="entry name" value="Laminin"/>
    <property type="match status" value="1"/>
</dbReference>
<keyword evidence="4" id="KW-0106">Calcium</keyword>
<dbReference type="SMART" id="SM00179">
    <property type="entry name" value="EGF_CA"/>
    <property type="match status" value="1"/>
</dbReference>
<feature type="domain" description="CTCK" evidence="8">
    <location>
        <begin position="258"/>
        <end position="329"/>
    </location>
</feature>
<dbReference type="PROSITE" id="PS50025">
    <property type="entry name" value="LAM_G_DOMAIN"/>
    <property type="match status" value="1"/>
</dbReference>
<dbReference type="PANTHER" id="PTHR15036:SF67">
    <property type="entry name" value="LAMININ SUBUNIT ALPHA-LIKE PROTEIN"/>
    <property type="match status" value="1"/>
</dbReference>
<organism evidence="11 12">
    <name type="scientific">Gryllus longicercus</name>
    <dbReference type="NCBI Taxonomy" id="2509291"/>
    <lineage>
        <taxon>Eukaryota</taxon>
        <taxon>Metazoa</taxon>
        <taxon>Ecdysozoa</taxon>
        <taxon>Arthropoda</taxon>
        <taxon>Hexapoda</taxon>
        <taxon>Insecta</taxon>
        <taxon>Pterygota</taxon>
        <taxon>Neoptera</taxon>
        <taxon>Polyneoptera</taxon>
        <taxon>Orthoptera</taxon>
        <taxon>Ensifera</taxon>
        <taxon>Gryllidea</taxon>
        <taxon>Grylloidea</taxon>
        <taxon>Gryllidae</taxon>
        <taxon>Gryllinae</taxon>
        <taxon>Gryllus</taxon>
    </lineage>
</organism>
<evidence type="ECO:0000256" key="6">
    <source>
        <dbReference type="ARBA" id="ARBA00023180"/>
    </source>
</evidence>
<protein>
    <recommendedName>
        <fullName evidence="13">Protein slit</fullName>
    </recommendedName>
</protein>
<sequence>MHVTVEINVLITGKRCEYLTSLSFVHNNSFVELEPLRTKPEANVTILFATEQENGVLLYDGQNEHIAVELFNGRIRVSYDVGNYPVSTMYSFEMVSDGKYHVAELIAIKKNFTLRVDHGQARSMINEGKHDYLRLTSPLYVGGIPSEPGQEAFTQWHLRNLTSFHGCMKELWINHKPVDFVNAARQQKVTPGCSLMQDEEEQMEEDRAVIEDDDVEMNACHNNQCRRGSKCIPKRQGEYACRCRPGWGGRYCEQAPSCRKEQTREYYMENGCRSRKPVKLAKCEGNCGSSCCRARKTKRRKVRLICNDGTRYTTDVDIVRKCSCTKKCY</sequence>
<feature type="domain" description="Laminin G" evidence="9">
    <location>
        <begin position="20"/>
        <end position="193"/>
    </location>
</feature>
<dbReference type="Proteomes" id="UP001378592">
    <property type="component" value="Unassembled WGS sequence"/>
</dbReference>
<keyword evidence="12" id="KW-1185">Reference proteome</keyword>
<evidence type="ECO:0000256" key="4">
    <source>
        <dbReference type="ARBA" id="ARBA00022837"/>
    </source>
</evidence>
<dbReference type="GO" id="GO:0005509">
    <property type="term" value="F:calcium ion binding"/>
    <property type="evidence" value="ECO:0007669"/>
    <property type="project" value="InterPro"/>
</dbReference>
<accession>A0AAN9VNE4</accession>
<dbReference type="InterPro" id="IPR050372">
    <property type="entry name" value="Neurexin-related_CASP"/>
</dbReference>
<comment type="caution">
    <text evidence="7">Lacks conserved residue(s) required for the propagation of feature annotation.</text>
</comment>
<dbReference type="Gene3D" id="2.60.120.200">
    <property type="match status" value="1"/>
</dbReference>
<evidence type="ECO:0000259" key="8">
    <source>
        <dbReference type="PROSITE" id="PS01225"/>
    </source>
</evidence>
<keyword evidence="2" id="KW-0732">Signal</keyword>
<dbReference type="InterPro" id="IPR000742">
    <property type="entry name" value="EGF"/>
</dbReference>
<keyword evidence="6" id="KW-0325">Glycoprotein</keyword>
<feature type="disulfide bond" evidence="7">
    <location>
        <begin position="243"/>
        <end position="252"/>
    </location>
</feature>
<dbReference type="SMART" id="SM00041">
    <property type="entry name" value="CT"/>
    <property type="match status" value="1"/>
</dbReference>
<dbReference type="GO" id="GO:0009653">
    <property type="term" value="P:anatomical structure morphogenesis"/>
    <property type="evidence" value="ECO:0007669"/>
    <property type="project" value="UniProtKB-ARBA"/>
</dbReference>
<dbReference type="SUPFAM" id="SSF57196">
    <property type="entry name" value="EGF/Laminin"/>
    <property type="match status" value="1"/>
</dbReference>
<evidence type="ECO:0000259" key="10">
    <source>
        <dbReference type="PROSITE" id="PS50026"/>
    </source>
</evidence>
<dbReference type="PROSITE" id="PS01225">
    <property type="entry name" value="CTCK_2"/>
    <property type="match status" value="1"/>
</dbReference>
<name>A0AAN9VNE4_9ORTH</name>
<keyword evidence="3" id="KW-0677">Repeat</keyword>
<keyword evidence="1 7" id="KW-0245">EGF-like domain</keyword>
<evidence type="ECO:0008006" key="13">
    <source>
        <dbReference type="Google" id="ProtNLM"/>
    </source>
</evidence>
<dbReference type="PANTHER" id="PTHR15036">
    <property type="entry name" value="PIKACHURIN-LIKE PROTEIN"/>
    <property type="match status" value="1"/>
</dbReference>
<dbReference type="PROSITE" id="PS01185">
    <property type="entry name" value="CTCK_1"/>
    <property type="match status" value="1"/>
</dbReference>